<dbReference type="PANTHER" id="PTHR30561">
    <property type="entry name" value="SMR FAMILY PROTON-DEPENDENT DRUG EFFLUX TRANSPORTER SUGE"/>
    <property type="match status" value="1"/>
</dbReference>
<evidence type="ECO:0000256" key="2">
    <source>
        <dbReference type="ARBA" id="ARBA00022448"/>
    </source>
</evidence>
<dbReference type="RefSeq" id="WP_132879320.1">
    <property type="nucleotide sequence ID" value="NZ_SLXQ01000012.1"/>
</dbReference>
<dbReference type="GO" id="GO:0005886">
    <property type="term" value="C:plasma membrane"/>
    <property type="evidence" value="ECO:0007669"/>
    <property type="project" value="UniProtKB-SubCell"/>
</dbReference>
<feature type="transmembrane region" description="Helical" evidence="8">
    <location>
        <begin position="14"/>
        <end position="35"/>
    </location>
</feature>
<evidence type="ECO:0000256" key="1">
    <source>
        <dbReference type="ARBA" id="ARBA00004651"/>
    </source>
</evidence>
<evidence type="ECO:0000256" key="4">
    <source>
        <dbReference type="ARBA" id="ARBA00022692"/>
    </source>
</evidence>
<evidence type="ECO:0000256" key="5">
    <source>
        <dbReference type="ARBA" id="ARBA00022989"/>
    </source>
</evidence>
<keyword evidence="5 8" id="KW-1133">Transmembrane helix</keyword>
<feature type="transmembrane region" description="Helical" evidence="8">
    <location>
        <begin position="41"/>
        <end position="62"/>
    </location>
</feature>
<comment type="subcellular location">
    <subcellularLocation>
        <location evidence="1 7">Cell membrane</location>
        <topology evidence="1 7">Multi-pass membrane protein</topology>
    </subcellularLocation>
</comment>
<name>A0A4R2QE45_9PSEU</name>
<dbReference type="InterPro" id="IPR045324">
    <property type="entry name" value="Small_multidrug_res"/>
</dbReference>
<protein>
    <submittedName>
        <fullName evidence="9">Small multidrug resistance pump</fullName>
    </submittedName>
</protein>
<evidence type="ECO:0000256" key="6">
    <source>
        <dbReference type="ARBA" id="ARBA00023136"/>
    </source>
</evidence>
<feature type="transmembrane region" description="Helical" evidence="8">
    <location>
        <begin position="96"/>
        <end position="113"/>
    </location>
</feature>
<keyword evidence="6 8" id="KW-0472">Membrane</keyword>
<sequence>MSSPRVTERSRRRAWLLLSYTVVAEVAGTLLLKFSDGLRQLWPSVGALVAYLSAVVLLARVLVVLPTSVAYTVWTGAGSALVVILAAVFFAQQLTIPALFGIALVTFGVIVLNRRSSSPQ</sequence>
<gene>
    <name evidence="9" type="ORF">EV191_112148</name>
</gene>
<dbReference type="Pfam" id="PF00893">
    <property type="entry name" value="Multi_Drug_Res"/>
    <property type="match status" value="1"/>
</dbReference>
<reference evidence="9 10" key="1">
    <citation type="submission" date="2019-03" db="EMBL/GenBank/DDBJ databases">
        <title>Genomic Encyclopedia of Type Strains, Phase IV (KMG-IV): sequencing the most valuable type-strain genomes for metagenomic binning, comparative biology and taxonomic classification.</title>
        <authorList>
            <person name="Goeker M."/>
        </authorList>
    </citation>
    <scope>NUCLEOTIDE SEQUENCE [LARGE SCALE GENOMIC DNA]</scope>
    <source>
        <strain evidence="9 10">DSM 45765</strain>
    </source>
</reference>
<dbReference type="PANTHER" id="PTHR30561:SF1">
    <property type="entry name" value="MULTIDRUG TRANSPORTER EMRE"/>
    <property type="match status" value="1"/>
</dbReference>
<keyword evidence="4 7" id="KW-0812">Transmembrane</keyword>
<evidence type="ECO:0000256" key="3">
    <source>
        <dbReference type="ARBA" id="ARBA00022475"/>
    </source>
</evidence>
<keyword evidence="3" id="KW-1003">Cell membrane</keyword>
<comment type="similarity">
    <text evidence="7">Belongs to the drug/metabolite transporter (DMT) superfamily. Small multidrug resistance (SMR) (TC 2.A.7.1) family.</text>
</comment>
<comment type="caution">
    <text evidence="9">The sequence shown here is derived from an EMBL/GenBank/DDBJ whole genome shotgun (WGS) entry which is preliminary data.</text>
</comment>
<evidence type="ECO:0000313" key="10">
    <source>
        <dbReference type="Proteomes" id="UP000294911"/>
    </source>
</evidence>
<evidence type="ECO:0000256" key="8">
    <source>
        <dbReference type="SAM" id="Phobius"/>
    </source>
</evidence>
<dbReference type="Gene3D" id="1.10.3730.20">
    <property type="match status" value="1"/>
</dbReference>
<accession>A0A4R2QE45</accession>
<dbReference type="EMBL" id="SLXQ01000012">
    <property type="protein sequence ID" value="TCP47352.1"/>
    <property type="molecule type" value="Genomic_DNA"/>
</dbReference>
<dbReference type="AlphaFoldDB" id="A0A4R2QE45"/>
<organism evidence="9 10">
    <name type="scientific">Tamaricihabitans halophyticus</name>
    <dbReference type="NCBI Taxonomy" id="1262583"/>
    <lineage>
        <taxon>Bacteria</taxon>
        <taxon>Bacillati</taxon>
        <taxon>Actinomycetota</taxon>
        <taxon>Actinomycetes</taxon>
        <taxon>Pseudonocardiales</taxon>
        <taxon>Pseudonocardiaceae</taxon>
        <taxon>Tamaricihabitans</taxon>
    </lineage>
</organism>
<dbReference type="FunFam" id="1.10.3730.20:FF:000001">
    <property type="entry name" value="Quaternary ammonium compound resistance transporter SugE"/>
    <property type="match status" value="1"/>
</dbReference>
<dbReference type="InterPro" id="IPR000390">
    <property type="entry name" value="Small_drug/metabolite_transptr"/>
</dbReference>
<dbReference type="GO" id="GO:0022857">
    <property type="term" value="F:transmembrane transporter activity"/>
    <property type="evidence" value="ECO:0007669"/>
    <property type="project" value="InterPro"/>
</dbReference>
<dbReference type="SUPFAM" id="SSF103481">
    <property type="entry name" value="Multidrug resistance efflux transporter EmrE"/>
    <property type="match status" value="1"/>
</dbReference>
<keyword evidence="2" id="KW-0813">Transport</keyword>
<feature type="transmembrane region" description="Helical" evidence="8">
    <location>
        <begin position="69"/>
        <end position="90"/>
    </location>
</feature>
<evidence type="ECO:0000313" key="9">
    <source>
        <dbReference type="EMBL" id="TCP47352.1"/>
    </source>
</evidence>
<keyword evidence="10" id="KW-1185">Reference proteome</keyword>
<dbReference type="InterPro" id="IPR037185">
    <property type="entry name" value="EmrE-like"/>
</dbReference>
<dbReference type="OrthoDB" id="21828at2"/>
<dbReference type="Proteomes" id="UP000294911">
    <property type="component" value="Unassembled WGS sequence"/>
</dbReference>
<proteinExistence type="inferred from homology"/>
<evidence type="ECO:0000256" key="7">
    <source>
        <dbReference type="RuleBase" id="RU003942"/>
    </source>
</evidence>